<feature type="coiled-coil region" evidence="1">
    <location>
        <begin position="31"/>
        <end position="58"/>
    </location>
</feature>
<feature type="region of interest" description="Disordered" evidence="2">
    <location>
        <begin position="182"/>
        <end position="205"/>
    </location>
</feature>
<dbReference type="EMBL" id="JAAQPF010000491">
    <property type="protein sequence ID" value="KAF5701275.1"/>
    <property type="molecule type" value="Genomic_DNA"/>
</dbReference>
<comment type="caution">
    <text evidence="3">The sequence shown here is derived from an EMBL/GenBank/DDBJ whole genome shotgun (WGS) entry which is preliminary data.</text>
</comment>
<proteinExistence type="predicted"/>
<evidence type="ECO:0008006" key="5">
    <source>
        <dbReference type="Google" id="ProtNLM"/>
    </source>
</evidence>
<name>A0A8H5XXY8_9HYPO</name>
<evidence type="ECO:0000256" key="2">
    <source>
        <dbReference type="SAM" id="MobiDB-lite"/>
    </source>
</evidence>
<dbReference type="AlphaFoldDB" id="A0A8H5XXY8"/>
<keyword evidence="1" id="KW-0175">Coiled coil</keyword>
<keyword evidence="4" id="KW-1185">Reference proteome</keyword>
<protein>
    <recommendedName>
        <fullName evidence="5">Fungal N-terminal domain-containing protein</fullName>
    </recommendedName>
</protein>
<evidence type="ECO:0000256" key="1">
    <source>
        <dbReference type="SAM" id="Coils"/>
    </source>
</evidence>
<sequence length="467" mass="51888">MVGLSVAASCIAVIQAADQTYKIISQFVRDCKDAKNDLAAVSQELSTLTRTLTQLKDLVPNGCNFVDRDVTNNTKRDIHEIVSSCLAVASDIDDVLSGHQGKLVSLSWATREATAQNIKQDTANILDDTTHMRGDIHDLVARIRNLEVMVADKDPDDPRKYVLMRYLNDLYSVAGSVCDMSSRPANDSGPGSISEAITDRKLPIEPTDSLKKSQSMWHSFKGPPKLDYVMAGVSQWLPSKLNPFSKDFHGCALSTDGTKLLWREKRFLVIDVESGEVKDIDPKPHRFSLAGLPSRGNSITKTLEVEILATDASLLLARIKTTTGEPGRLLLPVYHEQDEIAIAGLVPGSSTRVLAISFPSNAHPEDVIITGQELSCSGSDAQKLPHRLREKQAYTYRRVCSDGKGIISEDRRLIQTKAIDAYGEFIRQIYSMRAIRLVPEWPQQLNVFLPNFDQWLRMRKGKGEDNR</sequence>
<evidence type="ECO:0000313" key="3">
    <source>
        <dbReference type="EMBL" id="KAF5701275.1"/>
    </source>
</evidence>
<organism evidence="3 4">
    <name type="scientific">Fusarium globosum</name>
    <dbReference type="NCBI Taxonomy" id="78864"/>
    <lineage>
        <taxon>Eukaryota</taxon>
        <taxon>Fungi</taxon>
        <taxon>Dikarya</taxon>
        <taxon>Ascomycota</taxon>
        <taxon>Pezizomycotina</taxon>
        <taxon>Sordariomycetes</taxon>
        <taxon>Hypocreomycetidae</taxon>
        <taxon>Hypocreales</taxon>
        <taxon>Nectriaceae</taxon>
        <taxon>Fusarium</taxon>
        <taxon>Fusarium fujikuroi species complex</taxon>
    </lineage>
</organism>
<dbReference type="Proteomes" id="UP000532311">
    <property type="component" value="Unassembled WGS sequence"/>
</dbReference>
<reference evidence="3 4" key="1">
    <citation type="submission" date="2020-05" db="EMBL/GenBank/DDBJ databases">
        <title>Identification and distribution of gene clusters putatively required for synthesis of sphingolipid metabolism inhibitors in phylogenetically diverse species of the filamentous fungus Fusarium.</title>
        <authorList>
            <person name="Kim H.-S."/>
            <person name="Busman M."/>
            <person name="Brown D.W."/>
            <person name="Divon H."/>
            <person name="Uhlig S."/>
            <person name="Proctor R.H."/>
        </authorList>
    </citation>
    <scope>NUCLEOTIDE SEQUENCE [LARGE SCALE GENOMIC DNA]</scope>
    <source>
        <strain evidence="3 4">NRRL 26131</strain>
    </source>
</reference>
<accession>A0A8H5XXY8</accession>
<evidence type="ECO:0000313" key="4">
    <source>
        <dbReference type="Proteomes" id="UP000532311"/>
    </source>
</evidence>
<gene>
    <name evidence="3" type="ORF">FGLOB1_10336</name>
</gene>